<keyword evidence="1" id="KW-1133">Transmembrane helix</keyword>
<dbReference type="STRING" id="592026.GCWU0000282_000962"/>
<keyword evidence="1" id="KW-0812">Transmembrane</keyword>
<evidence type="ECO:0000256" key="1">
    <source>
        <dbReference type="SAM" id="Phobius"/>
    </source>
</evidence>
<evidence type="ECO:0000313" key="3">
    <source>
        <dbReference type="Proteomes" id="UP000018227"/>
    </source>
</evidence>
<protein>
    <recommendedName>
        <fullName evidence="4">Glycosyltransferase RgtA/B/C/D-like domain-containing protein</fullName>
    </recommendedName>
</protein>
<sequence>MINKKTICNIGLILTVSLMIAIYLFRGAGSSRDRDSEILPIGSVMAALQGKTDNNQGFGLLGIQNINVSSYDETEVLNDVNNTGYEFEVYKSQVGLQGHILIMATKILKNGNVVVQLFKLINCFLFAFIILAISGEIYKRYGLNFSLSFFLVSLSTHWNVDFSRNLYWLEYTWFIPLLLGLCLINYNKKKVFIYPLFFISILIKCLCGYEFISVVMMGGIVFLIAEWSRDKVNRKEYTKDIIIVGLMSVFGFVAAYLIHAYACGNGDIANGLSFMKTNLWGRRMSLMSSVVNGSDAILLESINASVFSVLKMYMFEGLEGKLVSLFLFSAIICIIYQRKVLKKDNIFEIYLLVGMFLGAISWLLLAKPHSYIHTHINFVIWYMGFMQTCLYIVLNTMLEKKNIKLSIEKTE</sequence>
<proteinExistence type="predicted"/>
<evidence type="ECO:0008006" key="4">
    <source>
        <dbReference type="Google" id="ProtNLM"/>
    </source>
</evidence>
<gene>
    <name evidence="2" type="ORF">GCWU0000282_000962</name>
</gene>
<feature type="transmembrane region" description="Helical" evidence="1">
    <location>
        <begin position="166"/>
        <end position="184"/>
    </location>
</feature>
<dbReference type="RefSeq" id="WP_023353844.1">
    <property type="nucleotide sequence ID" value="NZ_KI535367.1"/>
</dbReference>
<dbReference type="OrthoDB" id="9133572at2"/>
<feature type="transmembrane region" description="Helical" evidence="1">
    <location>
        <begin position="113"/>
        <end position="134"/>
    </location>
</feature>
<feature type="transmembrane region" description="Helical" evidence="1">
    <location>
        <begin position="196"/>
        <end position="225"/>
    </location>
</feature>
<dbReference type="Proteomes" id="UP000018227">
    <property type="component" value="Unassembled WGS sequence"/>
</dbReference>
<feature type="transmembrane region" description="Helical" evidence="1">
    <location>
        <begin position="7"/>
        <end position="25"/>
    </location>
</feature>
<name>V2ZA44_9FIRM</name>
<accession>V2ZA44</accession>
<reference evidence="2 3" key="1">
    <citation type="submission" date="2013-06" db="EMBL/GenBank/DDBJ databases">
        <authorList>
            <person name="Weinstock G."/>
            <person name="Sodergren E."/>
            <person name="Clifton S."/>
            <person name="Fulton L."/>
            <person name="Fulton B."/>
            <person name="Courtney L."/>
            <person name="Fronick C."/>
            <person name="Harrison M."/>
            <person name="Strong C."/>
            <person name="Farmer C."/>
            <person name="Delahaunty K."/>
            <person name="Markovic C."/>
            <person name="Hall O."/>
            <person name="Minx P."/>
            <person name="Tomlinson C."/>
            <person name="Mitreva M."/>
            <person name="Nelson J."/>
            <person name="Hou S."/>
            <person name="Wollam A."/>
            <person name="Pepin K.H."/>
            <person name="Johnson M."/>
            <person name="Bhonagiri V."/>
            <person name="Nash W.E."/>
            <person name="Warren W."/>
            <person name="Chinwalla A."/>
            <person name="Mardis E.R."/>
            <person name="Wilson R.K."/>
        </authorList>
    </citation>
    <scope>NUCLEOTIDE SEQUENCE [LARGE SCALE GENOMIC DNA]</scope>
    <source>
        <strain evidence="2 3">ATCC 51271</strain>
    </source>
</reference>
<keyword evidence="1" id="KW-0472">Membrane</keyword>
<dbReference type="HOGENOM" id="CLU_646853_0_0_9"/>
<feature type="transmembrane region" description="Helical" evidence="1">
    <location>
        <begin position="322"/>
        <end position="337"/>
    </location>
</feature>
<evidence type="ECO:0000313" key="2">
    <source>
        <dbReference type="EMBL" id="ESL03795.1"/>
    </source>
</evidence>
<comment type="caution">
    <text evidence="2">The sequence shown here is derived from an EMBL/GenBank/DDBJ whole genome shotgun (WGS) entry which is preliminary data.</text>
</comment>
<dbReference type="AlphaFoldDB" id="V2ZA44"/>
<keyword evidence="3" id="KW-1185">Reference proteome</keyword>
<feature type="transmembrane region" description="Helical" evidence="1">
    <location>
        <begin position="349"/>
        <end position="366"/>
    </location>
</feature>
<dbReference type="eggNOG" id="ENOG502ZB2F">
    <property type="taxonomic scope" value="Bacteria"/>
</dbReference>
<dbReference type="EMBL" id="ACIL03000007">
    <property type="protein sequence ID" value="ESL03795.1"/>
    <property type="molecule type" value="Genomic_DNA"/>
</dbReference>
<feature type="transmembrane region" description="Helical" evidence="1">
    <location>
        <begin position="378"/>
        <end position="398"/>
    </location>
</feature>
<organism evidence="2 3">
    <name type="scientific">Catonella morbi ATCC 51271</name>
    <dbReference type="NCBI Taxonomy" id="592026"/>
    <lineage>
        <taxon>Bacteria</taxon>
        <taxon>Bacillati</taxon>
        <taxon>Bacillota</taxon>
        <taxon>Clostridia</taxon>
        <taxon>Lachnospirales</taxon>
        <taxon>Lachnospiraceae</taxon>
        <taxon>Catonella</taxon>
    </lineage>
</organism>
<feature type="transmembrane region" description="Helical" evidence="1">
    <location>
        <begin position="241"/>
        <end position="263"/>
    </location>
</feature>